<dbReference type="PROSITE" id="PS51257">
    <property type="entry name" value="PROKAR_LIPOPROTEIN"/>
    <property type="match status" value="1"/>
</dbReference>
<dbReference type="RefSeq" id="WP_085414957.1">
    <property type="nucleotide sequence ID" value="NZ_WAEL01000001.1"/>
</dbReference>
<proteinExistence type="predicted"/>
<reference evidence="1" key="1">
    <citation type="submission" date="2024-05" db="EMBL/GenBank/DDBJ databases">
        <authorList>
            <person name="Jung D.-H."/>
        </authorList>
    </citation>
    <scope>NUCLEOTIDE SEQUENCE</scope>
    <source>
        <strain evidence="1">JA-25</strain>
    </source>
</reference>
<name>A0ABX0QDL2_9BACT</name>
<accession>A0ABX0QDL2</accession>
<sequence>MKTINLLVAILCLTFIVTACGRKMNFINSSIVPGATGQVDVKKDRNSNYVINVNVLNLAEPKRLSPPKEVYVVWMEASNESAKKLGQITPSSGLLSKALRATMSATVITEPKRVFITAEDNIDVSYPGGQTVLTTQ</sequence>
<dbReference type="Proteomes" id="UP000606008">
    <property type="component" value="Unassembled WGS sequence"/>
</dbReference>
<gene>
    <name evidence="1" type="ORF">F7231_01365</name>
</gene>
<dbReference type="EMBL" id="WAEL01000001">
    <property type="protein sequence ID" value="NID08808.1"/>
    <property type="molecule type" value="Genomic_DNA"/>
</dbReference>
<evidence type="ECO:0000313" key="2">
    <source>
        <dbReference type="Proteomes" id="UP000606008"/>
    </source>
</evidence>
<protein>
    <submittedName>
        <fullName evidence="1">Uncharacterized protein</fullName>
    </submittedName>
</protein>
<organism evidence="1 2">
    <name type="scientific">Fibrivirga algicola</name>
    <dbReference type="NCBI Taxonomy" id="2950420"/>
    <lineage>
        <taxon>Bacteria</taxon>
        <taxon>Pseudomonadati</taxon>
        <taxon>Bacteroidota</taxon>
        <taxon>Cytophagia</taxon>
        <taxon>Cytophagales</taxon>
        <taxon>Spirosomataceae</taxon>
        <taxon>Fibrivirga</taxon>
    </lineage>
</organism>
<evidence type="ECO:0000313" key="1">
    <source>
        <dbReference type="EMBL" id="NID08808.1"/>
    </source>
</evidence>
<keyword evidence="2" id="KW-1185">Reference proteome</keyword>
<comment type="caution">
    <text evidence="1">The sequence shown here is derived from an EMBL/GenBank/DDBJ whole genome shotgun (WGS) entry which is preliminary data.</text>
</comment>